<keyword evidence="4" id="KW-1185">Reference proteome</keyword>
<evidence type="ECO:0000256" key="1">
    <source>
        <dbReference type="SAM" id="SignalP"/>
    </source>
</evidence>
<evidence type="ECO:0000313" key="3">
    <source>
        <dbReference type="EMBL" id="MFC5411170.1"/>
    </source>
</evidence>
<accession>A0ABW0IF40</accession>
<dbReference type="Gene3D" id="3.60.15.10">
    <property type="entry name" value="Ribonuclease Z/Hydroxyacylglutathione hydrolase-like"/>
    <property type="match status" value="1"/>
</dbReference>
<dbReference type="InterPro" id="IPR036866">
    <property type="entry name" value="RibonucZ/Hydroxyglut_hydro"/>
</dbReference>
<sequence>MKLRHVSFLTLLVCWAMAASAQVKPGDVFPDWSAGYMDIHHISTGRGECVFAILPDGTTMMIDAGETGTDKRNFKPNSSRSTGEWISRYILRMMRPLSEKKLDYILLSHFHDDHMGNVKLSDRKSSKGDFILTGITEVGTLIPFGKIIDRNWPDYNYPRPLSNDPDVQNYIRFVNWQVANGAQAEQFQVGSNQQFKLLRQAGKYPGFEIRNIAANGQVWTGTHTNTRHHFPPLDKVPEGEYPEENACSAAIRISYGKFDYFNGGDIIRTHTPGTWKHIEMPVGLATGPVDVCEVNHHGKDAMSAEFVRAVSPRVFVIQGFGLSHPDAIALKAMVAKNIYPGERDIFTSHLFDVNRTVLGPSLVRQLKSTQGHTVVRVYPGGGTYEVYVLEDTSENFTIKSIHGRYESR</sequence>
<keyword evidence="1" id="KW-0732">Signal</keyword>
<dbReference type="Proteomes" id="UP001596106">
    <property type="component" value="Unassembled WGS sequence"/>
</dbReference>
<feature type="chain" id="PRO_5047540017" evidence="1">
    <location>
        <begin position="22"/>
        <end position="408"/>
    </location>
</feature>
<dbReference type="Pfam" id="PF00753">
    <property type="entry name" value="Lactamase_B"/>
    <property type="match status" value="1"/>
</dbReference>
<organism evidence="3 4">
    <name type="scientific">Larkinella bovis</name>
    <dbReference type="NCBI Taxonomy" id="683041"/>
    <lineage>
        <taxon>Bacteria</taxon>
        <taxon>Pseudomonadati</taxon>
        <taxon>Bacteroidota</taxon>
        <taxon>Cytophagia</taxon>
        <taxon>Cytophagales</taxon>
        <taxon>Spirosomataceae</taxon>
        <taxon>Larkinella</taxon>
    </lineage>
</organism>
<proteinExistence type="predicted"/>
<dbReference type="InterPro" id="IPR001279">
    <property type="entry name" value="Metallo-B-lactamas"/>
</dbReference>
<evidence type="ECO:0000313" key="4">
    <source>
        <dbReference type="Proteomes" id="UP001596106"/>
    </source>
</evidence>
<name>A0ABW0IF40_9BACT</name>
<dbReference type="SUPFAM" id="SSF56281">
    <property type="entry name" value="Metallo-hydrolase/oxidoreductase"/>
    <property type="match status" value="1"/>
</dbReference>
<evidence type="ECO:0000259" key="2">
    <source>
        <dbReference type="Pfam" id="PF00753"/>
    </source>
</evidence>
<feature type="signal peptide" evidence="1">
    <location>
        <begin position="1"/>
        <end position="21"/>
    </location>
</feature>
<gene>
    <name evidence="3" type="ORF">ACFPMF_17745</name>
</gene>
<feature type="domain" description="Metallo-beta-lactamase" evidence="2">
    <location>
        <begin position="52"/>
        <end position="124"/>
    </location>
</feature>
<comment type="caution">
    <text evidence="3">The sequence shown here is derived from an EMBL/GenBank/DDBJ whole genome shotgun (WGS) entry which is preliminary data.</text>
</comment>
<dbReference type="RefSeq" id="WP_379847733.1">
    <property type="nucleotide sequence ID" value="NZ_JBHSMA010000005.1"/>
</dbReference>
<dbReference type="PANTHER" id="PTHR30619:SF1">
    <property type="entry name" value="RECOMBINATION PROTEIN 2"/>
    <property type="match status" value="1"/>
</dbReference>
<dbReference type="PANTHER" id="PTHR30619">
    <property type="entry name" value="DNA INTERNALIZATION/COMPETENCE PROTEIN COMEC/REC2"/>
    <property type="match status" value="1"/>
</dbReference>
<protein>
    <submittedName>
        <fullName evidence="3">ComEC/Rec2 family competence protein</fullName>
    </submittedName>
</protein>
<dbReference type="InterPro" id="IPR052159">
    <property type="entry name" value="Competence_DNA_uptake"/>
</dbReference>
<dbReference type="EMBL" id="JBHSMA010000005">
    <property type="protein sequence ID" value="MFC5411170.1"/>
    <property type="molecule type" value="Genomic_DNA"/>
</dbReference>
<reference evidence="4" key="1">
    <citation type="journal article" date="2019" name="Int. J. Syst. Evol. Microbiol.">
        <title>The Global Catalogue of Microorganisms (GCM) 10K type strain sequencing project: providing services to taxonomists for standard genome sequencing and annotation.</title>
        <authorList>
            <consortium name="The Broad Institute Genomics Platform"/>
            <consortium name="The Broad Institute Genome Sequencing Center for Infectious Disease"/>
            <person name="Wu L."/>
            <person name="Ma J."/>
        </authorList>
    </citation>
    <scope>NUCLEOTIDE SEQUENCE [LARGE SCALE GENOMIC DNA]</scope>
    <source>
        <strain evidence="4">CCUG 55250</strain>
    </source>
</reference>